<evidence type="ECO:0000256" key="2">
    <source>
        <dbReference type="ARBA" id="ARBA00022692"/>
    </source>
</evidence>
<feature type="transmembrane region" description="Helical" evidence="5">
    <location>
        <begin position="502"/>
        <end position="521"/>
    </location>
</feature>
<proteinExistence type="predicted"/>
<keyword evidence="4 5" id="KW-0472">Membrane</keyword>
<feature type="transmembrane region" description="Helical" evidence="5">
    <location>
        <begin position="239"/>
        <end position="262"/>
    </location>
</feature>
<feature type="transmembrane region" description="Helical" evidence="5">
    <location>
        <begin position="436"/>
        <end position="455"/>
    </location>
</feature>
<feature type="transmembrane region" description="Helical" evidence="5">
    <location>
        <begin position="34"/>
        <end position="57"/>
    </location>
</feature>
<evidence type="ECO:0000256" key="1">
    <source>
        <dbReference type="ARBA" id="ARBA00004141"/>
    </source>
</evidence>
<dbReference type="GO" id="GO:0016020">
    <property type="term" value="C:membrane"/>
    <property type="evidence" value="ECO:0007669"/>
    <property type="project" value="UniProtKB-SubCell"/>
</dbReference>
<name>A0A2J7RAH2_9NEOP</name>
<dbReference type="STRING" id="105785.A0A2J7RAH2"/>
<dbReference type="EMBL" id="NEVH01006570">
    <property type="protein sequence ID" value="PNF37821.1"/>
    <property type="molecule type" value="Genomic_DNA"/>
</dbReference>
<dbReference type="InParanoid" id="A0A2J7RAH2"/>
<evidence type="ECO:0000313" key="7">
    <source>
        <dbReference type="EMBL" id="PNF37820.1"/>
    </source>
</evidence>
<feature type="transmembrane region" description="Helical" evidence="5">
    <location>
        <begin position="413"/>
        <end position="430"/>
    </location>
</feature>
<feature type="transmembrane region" description="Helical" evidence="5">
    <location>
        <begin position="381"/>
        <end position="401"/>
    </location>
</feature>
<evidence type="ECO:0000313" key="8">
    <source>
        <dbReference type="Proteomes" id="UP000235965"/>
    </source>
</evidence>
<keyword evidence="3 5" id="KW-1133">Transmembrane helix</keyword>
<evidence type="ECO:0000256" key="4">
    <source>
        <dbReference type="ARBA" id="ARBA00023136"/>
    </source>
</evidence>
<comment type="subcellular location">
    <subcellularLocation>
        <location evidence="1">Membrane</location>
        <topology evidence="1">Multi-pass membrane protein</topology>
    </subcellularLocation>
</comment>
<dbReference type="Proteomes" id="UP000235965">
    <property type="component" value="Unassembled WGS sequence"/>
</dbReference>
<feature type="domain" description="Major facilitator superfamily (MFS) profile" evidence="6">
    <location>
        <begin position="99"/>
        <end position="526"/>
    </location>
</feature>
<dbReference type="InterPro" id="IPR020846">
    <property type="entry name" value="MFS_dom"/>
</dbReference>
<dbReference type="InterPro" id="IPR036259">
    <property type="entry name" value="MFS_trans_sf"/>
</dbReference>
<evidence type="ECO:0000256" key="3">
    <source>
        <dbReference type="ARBA" id="ARBA00022989"/>
    </source>
</evidence>
<evidence type="ECO:0000256" key="5">
    <source>
        <dbReference type="SAM" id="Phobius"/>
    </source>
</evidence>
<dbReference type="SUPFAM" id="SSF103473">
    <property type="entry name" value="MFS general substrate transporter"/>
    <property type="match status" value="1"/>
</dbReference>
<feature type="transmembrane region" description="Helical" evidence="5">
    <location>
        <begin position="353"/>
        <end position="375"/>
    </location>
</feature>
<feature type="transmembrane region" description="Helical" evidence="5">
    <location>
        <begin position="204"/>
        <end position="227"/>
    </location>
</feature>
<dbReference type="PROSITE" id="PS50850">
    <property type="entry name" value="MFS"/>
    <property type="match status" value="1"/>
</dbReference>
<dbReference type="GO" id="GO:0022857">
    <property type="term" value="F:transmembrane transporter activity"/>
    <property type="evidence" value="ECO:0007669"/>
    <property type="project" value="InterPro"/>
</dbReference>
<dbReference type="AlphaFoldDB" id="A0A2J7RAH2"/>
<reference evidence="7 8" key="1">
    <citation type="submission" date="2017-12" db="EMBL/GenBank/DDBJ databases">
        <title>Hemimetabolous genomes reveal molecular basis of termite eusociality.</title>
        <authorList>
            <person name="Harrison M.C."/>
            <person name="Jongepier E."/>
            <person name="Robertson H.M."/>
            <person name="Arning N."/>
            <person name="Bitard-Feildel T."/>
            <person name="Chao H."/>
            <person name="Childers C.P."/>
            <person name="Dinh H."/>
            <person name="Doddapaneni H."/>
            <person name="Dugan S."/>
            <person name="Gowin J."/>
            <person name="Greiner C."/>
            <person name="Han Y."/>
            <person name="Hu H."/>
            <person name="Hughes D.S.T."/>
            <person name="Huylmans A.-K."/>
            <person name="Kemena C."/>
            <person name="Kremer L.P.M."/>
            <person name="Lee S.L."/>
            <person name="Lopez-Ezquerra A."/>
            <person name="Mallet L."/>
            <person name="Monroy-Kuhn J.M."/>
            <person name="Moser A."/>
            <person name="Murali S.C."/>
            <person name="Muzny D.M."/>
            <person name="Otani S."/>
            <person name="Piulachs M.-D."/>
            <person name="Poelchau M."/>
            <person name="Qu J."/>
            <person name="Schaub F."/>
            <person name="Wada-Katsumata A."/>
            <person name="Worley K.C."/>
            <person name="Xie Q."/>
            <person name="Ylla G."/>
            <person name="Poulsen M."/>
            <person name="Gibbs R.A."/>
            <person name="Schal C."/>
            <person name="Richards S."/>
            <person name="Belles X."/>
            <person name="Korb J."/>
            <person name="Bornberg-Bauer E."/>
        </authorList>
    </citation>
    <scope>NUCLEOTIDE SEQUENCE [LARGE SCALE GENOMIC DNA]</scope>
    <source>
        <tissue evidence="7">Whole body</tissue>
    </source>
</reference>
<feature type="transmembrane region" description="Helical" evidence="5">
    <location>
        <begin position="476"/>
        <end position="496"/>
    </location>
</feature>
<accession>A0A2J7RAH2</accession>
<dbReference type="EMBL" id="NEVH01006570">
    <property type="protein sequence ID" value="PNF37820.1"/>
    <property type="molecule type" value="Genomic_DNA"/>
</dbReference>
<dbReference type="PANTHER" id="PTHR24064">
    <property type="entry name" value="SOLUTE CARRIER FAMILY 22 MEMBER"/>
    <property type="match status" value="1"/>
</dbReference>
<comment type="caution">
    <text evidence="7">The sequence shown here is derived from an EMBL/GenBank/DDBJ whole genome shotgun (WGS) entry which is preliminary data.</text>
</comment>
<keyword evidence="8" id="KW-1185">Reference proteome</keyword>
<dbReference type="OrthoDB" id="5296287at2759"/>
<feature type="transmembrane region" description="Helical" evidence="5">
    <location>
        <begin position="268"/>
        <end position="287"/>
    </location>
</feature>
<evidence type="ECO:0000259" key="6">
    <source>
        <dbReference type="PROSITE" id="PS50850"/>
    </source>
</evidence>
<dbReference type="Pfam" id="PF00083">
    <property type="entry name" value="Sugar_tr"/>
    <property type="match status" value="1"/>
</dbReference>
<keyword evidence="2 5" id="KW-0812">Transmembrane</keyword>
<feature type="transmembrane region" description="Helical" evidence="5">
    <location>
        <begin position="181"/>
        <end position="198"/>
    </location>
</feature>
<dbReference type="InterPro" id="IPR005828">
    <property type="entry name" value="MFS_sugar_transport-like"/>
</dbReference>
<gene>
    <name evidence="7" type="ORF">B7P43_G09247</name>
</gene>
<sequence>MEQIGLKEKKEEDTFEELMEHIGMDGKFQSWFNLIFNMGFILTVAMPSFNLILAVTLPNHWCHVPGRNETNYTIAEWKNLTLPKDGNEEDSFSKCRMYNLSLPMGAQTLQGLNKTTYETVGCQHGWEYDTKWYSVTAPTQEGWVCEKEVYVPNTLLVSRVGEVVGTLVFGQLGDMIGRRPVLFLGVLTLVLGRCVSAFTAGHFVVFLVANVVASLPIAVVFQSPLIIGMEISSTSQRALIAMLQFVGWTSGMCVMPMIAWATGGEWKLFMIITSVPCAIVFLAYGIFPESPRWLAAKGKSKKCLEVLNYIAKINGTSIPENALMKLKKLAGRKEKVYGVASLFANRRLIRNTILISMSLTLTQILYYTVVLSVAGMSGNPFLNFLLQALIELPGFLIGRALCDRLGRRWSQAMAFILGALFQLACVFIVLHQERLLWLLIFFVLVVKFSVTIAAYSSYLQCMELYPTCLRQTGTSVGFLIANGLGAIGPYIVYLGTVADPRYPHAILSVLCVVGAICASLLPETLNQKLPETVHDAAHFGTDQKFWSLPQRKKKDYQSAPTK</sequence>
<dbReference type="Gene3D" id="1.20.1250.20">
    <property type="entry name" value="MFS general substrate transporter like domains"/>
    <property type="match status" value="1"/>
</dbReference>
<organism evidence="7 8">
    <name type="scientific">Cryptotermes secundus</name>
    <dbReference type="NCBI Taxonomy" id="105785"/>
    <lineage>
        <taxon>Eukaryota</taxon>
        <taxon>Metazoa</taxon>
        <taxon>Ecdysozoa</taxon>
        <taxon>Arthropoda</taxon>
        <taxon>Hexapoda</taxon>
        <taxon>Insecta</taxon>
        <taxon>Pterygota</taxon>
        <taxon>Neoptera</taxon>
        <taxon>Polyneoptera</taxon>
        <taxon>Dictyoptera</taxon>
        <taxon>Blattodea</taxon>
        <taxon>Blattoidea</taxon>
        <taxon>Termitoidae</taxon>
        <taxon>Kalotermitidae</taxon>
        <taxon>Cryptotermitinae</taxon>
        <taxon>Cryptotermes</taxon>
    </lineage>
</organism>
<protein>
    <recommendedName>
        <fullName evidence="6">Major facilitator superfamily (MFS) profile domain-containing protein</fullName>
    </recommendedName>
</protein>